<evidence type="ECO:0000259" key="1">
    <source>
        <dbReference type="Pfam" id="PF06114"/>
    </source>
</evidence>
<name>A0A7C7D514_9FIRM</name>
<evidence type="ECO:0000313" key="2">
    <source>
        <dbReference type="EMBL" id="HHY26415.1"/>
    </source>
</evidence>
<proteinExistence type="predicted"/>
<accession>A0A7C7D514</accession>
<dbReference type="InterPro" id="IPR010359">
    <property type="entry name" value="IrrE_HExxH"/>
</dbReference>
<dbReference type="Gene3D" id="1.10.10.2910">
    <property type="match status" value="1"/>
</dbReference>
<protein>
    <submittedName>
        <fullName evidence="2">ImmA/IrrE family metallo-endopeptidase</fullName>
    </submittedName>
</protein>
<dbReference type="EMBL" id="DUTF01000150">
    <property type="protein sequence ID" value="HHY26415.1"/>
    <property type="molecule type" value="Genomic_DNA"/>
</dbReference>
<reference evidence="2 3" key="1">
    <citation type="journal article" date="2020" name="Biotechnol. Biofuels">
        <title>New insights from the biogas microbiome by comprehensive genome-resolved metagenomics of nearly 1600 species originating from multiple anaerobic digesters.</title>
        <authorList>
            <person name="Campanaro S."/>
            <person name="Treu L."/>
            <person name="Rodriguez-R L.M."/>
            <person name="Kovalovszki A."/>
            <person name="Ziels R.M."/>
            <person name="Maus I."/>
            <person name="Zhu X."/>
            <person name="Kougias P.G."/>
            <person name="Basile A."/>
            <person name="Luo G."/>
            <person name="Schluter A."/>
            <person name="Konstantinidis K.T."/>
            <person name="Angelidaki I."/>
        </authorList>
    </citation>
    <scope>NUCLEOTIDE SEQUENCE [LARGE SCALE GENOMIC DNA]</scope>
    <source>
        <strain evidence="2">AS05jafATM_4</strain>
    </source>
</reference>
<comment type="caution">
    <text evidence="2">The sequence shown here is derived from an EMBL/GenBank/DDBJ whole genome shotgun (WGS) entry which is preliminary data.</text>
</comment>
<gene>
    <name evidence="2" type="ORF">GX523_06650</name>
</gene>
<dbReference type="AlphaFoldDB" id="A0A7C7D514"/>
<sequence>MRIPPEPRYYRTKKYANRFLLEYKFSELPINPLKIIKDHKWALVTYSDLMDENNCTRKVLKSLSEDGFTSYNGRNYTIAYDESIRSSGRIKWTLMHEIAHIYLDHFIDFKQTTIRRGSLRDDEYDILEKEAHYFTKNVLAPLIILNRLKVKSPVMICKIAGLSDPAARNRYNDFLIWKDKPKLDIYELTLLTNFYNFIHKKHCITCGHSFVIEDAKYCPVCGKRRIYWGDGKMIYDDGFEVDENGRAIQCPRCGNEETEFDGNHCIICGTYMVNKCAETQVSYYDFTESCGTTLPGNARYCYNCGNISTFYRDKLLKTWNHVHLTQQVASAQEDENDVPF</sequence>
<feature type="domain" description="IrrE N-terminal-like" evidence="1">
    <location>
        <begin position="70"/>
        <end position="141"/>
    </location>
</feature>
<dbReference type="Pfam" id="PF06114">
    <property type="entry name" value="Peptidase_M78"/>
    <property type="match status" value="1"/>
</dbReference>
<organism evidence="2 3">
    <name type="scientific">Desulfitobacterium dehalogenans</name>
    <dbReference type="NCBI Taxonomy" id="36854"/>
    <lineage>
        <taxon>Bacteria</taxon>
        <taxon>Bacillati</taxon>
        <taxon>Bacillota</taxon>
        <taxon>Clostridia</taxon>
        <taxon>Eubacteriales</taxon>
        <taxon>Desulfitobacteriaceae</taxon>
        <taxon>Desulfitobacterium</taxon>
    </lineage>
</organism>
<dbReference type="Proteomes" id="UP000553059">
    <property type="component" value="Unassembled WGS sequence"/>
</dbReference>
<evidence type="ECO:0000313" key="3">
    <source>
        <dbReference type="Proteomes" id="UP000553059"/>
    </source>
</evidence>